<dbReference type="AlphaFoldDB" id="A0A9X1VZH7"/>
<feature type="signal peptide" evidence="1">
    <location>
        <begin position="1"/>
        <end position="32"/>
    </location>
</feature>
<name>A0A9X1VZH7_9BURK</name>
<keyword evidence="1" id="KW-0732">Signal</keyword>
<reference evidence="2" key="1">
    <citation type="submission" date="2022-03" db="EMBL/GenBank/DDBJ databases">
        <authorList>
            <person name="Woo C.Y."/>
        </authorList>
    </citation>
    <scope>NUCLEOTIDE SEQUENCE</scope>
    <source>
        <strain evidence="2">CYS-02</strain>
    </source>
</reference>
<keyword evidence="3" id="KW-1185">Reference proteome</keyword>
<gene>
    <name evidence="2" type="ORF">MMF98_17065</name>
</gene>
<protein>
    <recommendedName>
        <fullName evidence="4">Lipoprotein</fullName>
    </recommendedName>
</protein>
<evidence type="ECO:0000313" key="3">
    <source>
        <dbReference type="Proteomes" id="UP001139447"/>
    </source>
</evidence>
<organism evidence="2 3">
    <name type="scientific">Variovorax terrae</name>
    <dbReference type="NCBI Taxonomy" id="2923278"/>
    <lineage>
        <taxon>Bacteria</taxon>
        <taxon>Pseudomonadati</taxon>
        <taxon>Pseudomonadota</taxon>
        <taxon>Betaproteobacteria</taxon>
        <taxon>Burkholderiales</taxon>
        <taxon>Comamonadaceae</taxon>
        <taxon>Variovorax</taxon>
    </lineage>
</organism>
<comment type="caution">
    <text evidence="2">The sequence shown here is derived from an EMBL/GenBank/DDBJ whole genome shotgun (WGS) entry which is preliminary data.</text>
</comment>
<evidence type="ECO:0008006" key="4">
    <source>
        <dbReference type="Google" id="ProtNLM"/>
    </source>
</evidence>
<dbReference type="EMBL" id="JALGBI010000002">
    <property type="protein sequence ID" value="MCJ0764927.1"/>
    <property type="molecule type" value="Genomic_DNA"/>
</dbReference>
<proteinExistence type="predicted"/>
<dbReference type="RefSeq" id="WP_243307910.1">
    <property type="nucleotide sequence ID" value="NZ_JALGBI010000002.1"/>
</dbReference>
<sequence length="226" mass="23954">MTSLTFLAPRMRRALPAALALLLGACAGHPPAPDWQMNAKGSMERFVVAYFEGDMRVEGAEFAKARAETARTGRVELVARVELLRCASRVASLVVEPCAGFETLRQDAPAAERAYADYLAAQLRPQDIGLLPEAQRGAASAAANAATLQAIADPLSRLVAAGVLFQAGRASPAMIAVAADTASAQGWQRPLLAWLMVQARLAEQAGDTAEAARLHRRIDLVQGRPG</sequence>
<evidence type="ECO:0000256" key="1">
    <source>
        <dbReference type="SAM" id="SignalP"/>
    </source>
</evidence>
<dbReference type="Proteomes" id="UP001139447">
    <property type="component" value="Unassembled WGS sequence"/>
</dbReference>
<accession>A0A9X1VZH7</accession>
<feature type="chain" id="PRO_5040763467" description="Lipoprotein" evidence="1">
    <location>
        <begin position="33"/>
        <end position="226"/>
    </location>
</feature>
<evidence type="ECO:0000313" key="2">
    <source>
        <dbReference type="EMBL" id="MCJ0764927.1"/>
    </source>
</evidence>